<gene>
    <name evidence="2" type="ORF">MKZ38_000551</name>
</gene>
<evidence type="ECO:0000313" key="2">
    <source>
        <dbReference type="EMBL" id="KAJ2902501.1"/>
    </source>
</evidence>
<proteinExistence type="predicted"/>
<evidence type="ECO:0000313" key="3">
    <source>
        <dbReference type="Proteomes" id="UP001201980"/>
    </source>
</evidence>
<dbReference type="Proteomes" id="UP001201980">
    <property type="component" value="Unassembled WGS sequence"/>
</dbReference>
<keyword evidence="3" id="KW-1185">Reference proteome</keyword>
<accession>A0AAD5RRF9</accession>
<dbReference type="AlphaFoldDB" id="A0AAD5RRF9"/>
<evidence type="ECO:0000256" key="1">
    <source>
        <dbReference type="SAM" id="MobiDB-lite"/>
    </source>
</evidence>
<organism evidence="2 3">
    <name type="scientific">Zalerion maritima</name>
    <dbReference type="NCBI Taxonomy" id="339359"/>
    <lineage>
        <taxon>Eukaryota</taxon>
        <taxon>Fungi</taxon>
        <taxon>Dikarya</taxon>
        <taxon>Ascomycota</taxon>
        <taxon>Pezizomycotina</taxon>
        <taxon>Sordariomycetes</taxon>
        <taxon>Lulworthiomycetidae</taxon>
        <taxon>Lulworthiales</taxon>
        <taxon>Lulworthiaceae</taxon>
        <taxon>Zalerion</taxon>
    </lineage>
</organism>
<sequence>MLGRCSQKSLRVAWNASHERRKPSNCFQSPSTSLMFGMDGSRSEQTTQGPVKHWPNHEEAPLDPVDRWNMKLTSQPALAWHHCHDVLATGRLGRHQPSASVAHGPLILNVVLILWYWRYSKEATRRHKGWTLANFGRMTFLRHRTYVAAA</sequence>
<feature type="region of interest" description="Disordered" evidence="1">
    <location>
        <begin position="39"/>
        <end position="60"/>
    </location>
</feature>
<name>A0AAD5RRF9_9PEZI</name>
<reference evidence="2" key="1">
    <citation type="submission" date="2022-07" db="EMBL/GenBank/DDBJ databases">
        <title>Draft genome sequence of Zalerion maritima ATCC 34329, a (micro)plastics degrading marine fungus.</title>
        <authorList>
            <person name="Paco A."/>
            <person name="Goncalves M.F.M."/>
            <person name="Rocha-Santos T.A.P."/>
            <person name="Alves A."/>
        </authorList>
    </citation>
    <scope>NUCLEOTIDE SEQUENCE</scope>
    <source>
        <strain evidence="2">ATCC 34329</strain>
    </source>
</reference>
<dbReference type="EMBL" id="JAKWBI020000111">
    <property type="protein sequence ID" value="KAJ2902501.1"/>
    <property type="molecule type" value="Genomic_DNA"/>
</dbReference>
<protein>
    <submittedName>
        <fullName evidence="2">Uncharacterized protein</fullName>
    </submittedName>
</protein>
<comment type="caution">
    <text evidence="2">The sequence shown here is derived from an EMBL/GenBank/DDBJ whole genome shotgun (WGS) entry which is preliminary data.</text>
</comment>